<sequence>MLSAFKAQPITELKSRDKSKIESLLAYGDRLLVGLNTGALRIYRVNETPQSEDAVENGEIEQATPSKAKAVDLLRDEEKFSKRPVQQLAIVKEANLLVSLSDGYISLHDLQSYQPIEKLEKTKGATSFTVTSNVVRDSDTSVPSLVSRLAVAVKRKLLCWTWQDMEQLPEVIEMSLEANIKSLTWATGTRLVVGMDPGFVVVDIDTQEATAVNKSTSRAGDGGTAELAGVRFGAVTSSGMGYMGMGSWVPKPMATALSENQIMLAKDVNTMFADVDGNPLEKRQIPWALAPEAIGYSYPYLLALQPPEKGTLQIRNPDSLSLLQTIPVPGAMILHVPQPNISLAHAGKGFLVASDRVIWRMNALPYDAQLQQLVDKQKFDEAISLLNLLEGTLIDDKAGRITEMMVLKGMSLFQERKYRQALDLFTDAEAPPERVIKLYPKSIAGDLSTVAEEAQPNDAEHADDEAATTNDAVKEPPSTPSKSLFGRVTGHARKDSDATSIKTSNRAETDTPSPRKAPTSGLTDTDKPLQGEDLKLAVRCLCSFLAQSRQLIQKYLNMNVTLKEDPPIRDSETGKPAFANLLPPHVFESEDENTIDWQGELVKVAQLVDTTLFRSYMLAQPSLAGPLFRLDNFCDPDVVQSSLYESHRYNDLIDFLHGKRLHQQALEMLTKFGKGEAGSDVPERMRGPERTVSYLMQLPPSLIEIILEFAAWPVQEKPEVGMEVFVGDTSYADKLPRERVLQFLADVDIKLEAQYLYHVINEFDDRTPEFHQQLVDLYLENVKSLKLSAEEKVDVQKKLENFLRRSKLYNKAKTFRQLPAEDPRFFESRAVVLRAMGNHKQALAIYVFQVNDYDKAEQYCNEIYLTEAQLESGFVDSDTVQERPSFQRSKTEVSKNQPNIFATLLGLYLRPPSGEEKRWPQALELLGRHGARLPASSTLEFMPDDLAIAQLHDYFRGRMRHSTSLLRQEKVMRSLEDVRKANTERRLLLGKDEDAEKGKVGGRNRRVRIAEDDHCRVCHRRFGASAVRVYPDGVVVHYGCGGRRNQEAAGGRGWA</sequence>
<accession>A0ACC3MB57</accession>
<gene>
    <name evidence="1" type="primary">VAM6_2</name>
    <name evidence="1" type="ORF">LTR37_020430</name>
</gene>
<protein>
    <submittedName>
        <fullName evidence="1">Vacuolar morphogenesis protein 6</fullName>
    </submittedName>
</protein>
<dbReference type="Proteomes" id="UP001281147">
    <property type="component" value="Unassembled WGS sequence"/>
</dbReference>
<proteinExistence type="predicted"/>
<evidence type="ECO:0000313" key="2">
    <source>
        <dbReference type="Proteomes" id="UP001281147"/>
    </source>
</evidence>
<organism evidence="1 2">
    <name type="scientific">Vermiconidia calcicola</name>
    <dbReference type="NCBI Taxonomy" id="1690605"/>
    <lineage>
        <taxon>Eukaryota</taxon>
        <taxon>Fungi</taxon>
        <taxon>Dikarya</taxon>
        <taxon>Ascomycota</taxon>
        <taxon>Pezizomycotina</taxon>
        <taxon>Dothideomycetes</taxon>
        <taxon>Dothideomycetidae</taxon>
        <taxon>Mycosphaerellales</taxon>
        <taxon>Extremaceae</taxon>
        <taxon>Vermiconidia</taxon>
    </lineage>
</organism>
<name>A0ACC3MB57_9PEZI</name>
<keyword evidence="2" id="KW-1185">Reference proteome</keyword>
<reference evidence="1" key="1">
    <citation type="submission" date="2023-07" db="EMBL/GenBank/DDBJ databases">
        <title>Black Yeasts Isolated from many extreme environments.</title>
        <authorList>
            <person name="Coleine C."/>
            <person name="Stajich J.E."/>
            <person name="Selbmann L."/>
        </authorList>
    </citation>
    <scope>NUCLEOTIDE SEQUENCE</scope>
    <source>
        <strain evidence="1">CCFEE 5714</strain>
    </source>
</reference>
<evidence type="ECO:0000313" key="1">
    <source>
        <dbReference type="EMBL" id="KAK3683219.1"/>
    </source>
</evidence>
<dbReference type="EMBL" id="JAUTXU010000357">
    <property type="protein sequence ID" value="KAK3683219.1"/>
    <property type="molecule type" value="Genomic_DNA"/>
</dbReference>
<comment type="caution">
    <text evidence="1">The sequence shown here is derived from an EMBL/GenBank/DDBJ whole genome shotgun (WGS) entry which is preliminary data.</text>
</comment>